<dbReference type="AlphaFoldDB" id="A0A6J4VGG6"/>
<evidence type="ECO:0000256" key="2">
    <source>
        <dbReference type="SAM" id="MobiDB-lite"/>
    </source>
</evidence>
<evidence type="ECO:0000256" key="3">
    <source>
        <dbReference type="SAM" id="Phobius"/>
    </source>
</evidence>
<keyword evidence="3" id="KW-1133">Transmembrane helix</keyword>
<dbReference type="PANTHER" id="PTHR34048:SF3">
    <property type="entry name" value="LOW-DENSITY RECEPTOR-LIKE PROTEIN"/>
    <property type="match status" value="1"/>
</dbReference>
<sequence length="104" mass="11218">MDNQGDNFAGGFLAGAVFGSIVGGALGALLVSRLPETSDQVFLESNPEGKPRKRRKRQLKEATELNIEEARQGLEAKIAQLNDAIDDVRRQLSNVNGDVQNPGE</sequence>
<evidence type="ECO:0008006" key="5">
    <source>
        <dbReference type="Google" id="ProtNLM"/>
    </source>
</evidence>
<dbReference type="InterPro" id="IPR040377">
    <property type="entry name" value="Ssl2009-like"/>
</dbReference>
<reference evidence="4" key="1">
    <citation type="submission" date="2020-02" db="EMBL/GenBank/DDBJ databases">
        <authorList>
            <person name="Meier V. D."/>
        </authorList>
    </citation>
    <scope>NUCLEOTIDE SEQUENCE</scope>
    <source>
        <strain evidence="4">AVDCRST_MAG81</strain>
    </source>
</reference>
<organism evidence="4">
    <name type="scientific">uncultured Synechococcales cyanobacterium</name>
    <dbReference type="NCBI Taxonomy" id="1936017"/>
    <lineage>
        <taxon>Bacteria</taxon>
        <taxon>Bacillati</taxon>
        <taxon>Cyanobacteriota</taxon>
        <taxon>Cyanophyceae</taxon>
        <taxon>Synechococcales</taxon>
        <taxon>environmental samples</taxon>
    </lineage>
</organism>
<gene>
    <name evidence="4" type="ORF">AVDCRST_MAG81-2335</name>
</gene>
<proteinExistence type="predicted"/>
<name>A0A6J4VGG6_9CYAN</name>
<keyword evidence="1" id="KW-0175">Coiled coil</keyword>
<keyword evidence="3" id="KW-0472">Membrane</keyword>
<feature type="transmembrane region" description="Helical" evidence="3">
    <location>
        <begin position="12"/>
        <end position="31"/>
    </location>
</feature>
<dbReference type="PANTHER" id="PTHR34048">
    <property type="entry name" value="LOW-DENSITY RECEPTOR-LIKE PROTEIN"/>
    <property type="match status" value="1"/>
</dbReference>
<keyword evidence="3" id="KW-0812">Transmembrane</keyword>
<evidence type="ECO:0000313" key="4">
    <source>
        <dbReference type="EMBL" id="CAA9576598.1"/>
    </source>
</evidence>
<evidence type="ECO:0000256" key="1">
    <source>
        <dbReference type="SAM" id="Coils"/>
    </source>
</evidence>
<protein>
    <recommendedName>
        <fullName evidence="5">Gas vesicle protein</fullName>
    </recommendedName>
</protein>
<feature type="coiled-coil region" evidence="1">
    <location>
        <begin position="60"/>
        <end position="98"/>
    </location>
</feature>
<dbReference type="EMBL" id="CADCWO010000127">
    <property type="protein sequence ID" value="CAA9576598.1"/>
    <property type="molecule type" value="Genomic_DNA"/>
</dbReference>
<feature type="region of interest" description="Disordered" evidence="2">
    <location>
        <begin position="39"/>
        <end position="60"/>
    </location>
</feature>
<accession>A0A6J4VGG6</accession>